<dbReference type="STRING" id="1147123.SAMN05443428_10433"/>
<accession>A0A1T4WV99</accession>
<proteinExistence type="inferred from homology"/>
<dbReference type="SUPFAM" id="SSF64307">
    <property type="entry name" value="SirA-like"/>
    <property type="match status" value="1"/>
</dbReference>
<evidence type="ECO:0000256" key="1">
    <source>
        <dbReference type="ARBA" id="ARBA00008984"/>
    </source>
</evidence>
<evidence type="ECO:0000313" key="4">
    <source>
        <dbReference type="Proteomes" id="UP000190105"/>
    </source>
</evidence>
<dbReference type="InterPro" id="IPR001455">
    <property type="entry name" value="TusA-like"/>
</dbReference>
<evidence type="ECO:0000259" key="2">
    <source>
        <dbReference type="PROSITE" id="PS01148"/>
    </source>
</evidence>
<gene>
    <name evidence="3" type="ORF">SAMN05443428_10433</name>
</gene>
<dbReference type="PROSITE" id="PS01148">
    <property type="entry name" value="UPF0033"/>
    <property type="match status" value="1"/>
</dbReference>
<dbReference type="EMBL" id="FUYH01000004">
    <property type="protein sequence ID" value="SKA81234.1"/>
    <property type="molecule type" value="Genomic_DNA"/>
</dbReference>
<dbReference type="PANTHER" id="PTHR33279">
    <property type="entry name" value="SULFUR CARRIER PROTEIN YEDF-RELATED"/>
    <property type="match status" value="1"/>
</dbReference>
<dbReference type="AlphaFoldDB" id="A0A1T4WV99"/>
<organism evidence="3 4">
    <name type="scientific">Caloramator quimbayensis</name>
    <dbReference type="NCBI Taxonomy" id="1147123"/>
    <lineage>
        <taxon>Bacteria</taxon>
        <taxon>Bacillati</taxon>
        <taxon>Bacillota</taxon>
        <taxon>Clostridia</taxon>
        <taxon>Eubacteriales</taxon>
        <taxon>Clostridiaceae</taxon>
        <taxon>Caloramator</taxon>
    </lineage>
</organism>
<sequence>MVIKMVVLDCLGLICPVPLIKAKIEYNKLKRGESIMVITDHSCSSQNIKEYFEKLKCSIKIEEVLNGVWEITITKID</sequence>
<dbReference type="PANTHER" id="PTHR33279:SF6">
    <property type="entry name" value="SULFUR CARRIER PROTEIN YEDF-RELATED"/>
    <property type="match status" value="1"/>
</dbReference>
<evidence type="ECO:0000313" key="3">
    <source>
        <dbReference type="EMBL" id="SKA81234.1"/>
    </source>
</evidence>
<dbReference type="Proteomes" id="UP000190105">
    <property type="component" value="Unassembled WGS sequence"/>
</dbReference>
<dbReference type="CDD" id="cd00291">
    <property type="entry name" value="SirA_YedF_YeeD"/>
    <property type="match status" value="1"/>
</dbReference>
<dbReference type="Pfam" id="PF01206">
    <property type="entry name" value="TusA"/>
    <property type="match status" value="1"/>
</dbReference>
<dbReference type="Gene3D" id="3.30.110.40">
    <property type="entry name" value="TusA-like domain"/>
    <property type="match status" value="1"/>
</dbReference>
<dbReference type="InterPro" id="IPR036868">
    <property type="entry name" value="TusA-like_sf"/>
</dbReference>
<feature type="domain" description="UPF0033" evidence="2">
    <location>
        <begin position="8"/>
        <end position="32"/>
    </location>
</feature>
<comment type="similarity">
    <text evidence="1">Belongs to the sulfur carrier protein TusA family.</text>
</comment>
<reference evidence="4" key="1">
    <citation type="submission" date="2017-02" db="EMBL/GenBank/DDBJ databases">
        <authorList>
            <person name="Varghese N."/>
            <person name="Submissions S."/>
        </authorList>
    </citation>
    <scope>NUCLEOTIDE SEQUENCE [LARGE SCALE GENOMIC DNA]</scope>
    <source>
        <strain evidence="4">USBA 833</strain>
    </source>
</reference>
<protein>
    <submittedName>
        <fullName evidence="3">Transcriptional regulator</fullName>
    </submittedName>
</protein>
<keyword evidence="4" id="KW-1185">Reference proteome</keyword>
<name>A0A1T4WV99_9CLOT</name>